<feature type="compositionally biased region" description="Acidic residues" evidence="1">
    <location>
        <begin position="32"/>
        <end position="55"/>
    </location>
</feature>
<dbReference type="Proteomes" id="UP000254927">
    <property type="component" value="Unassembled WGS sequence"/>
</dbReference>
<organism evidence="2 3">
    <name type="scientific">Neisseria elongata</name>
    <dbReference type="NCBI Taxonomy" id="495"/>
    <lineage>
        <taxon>Bacteria</taxon>
        <taxon>Pseudomonadati</taxon>
        <taxon>Pseudomonadota</taxon>
        <taxon>Betaproteobacteria</taxon>
        <taxon>Neisseriales</taxon>
        <taxon>Neisseriaceae</taxon>
        <taxon>Neisseria</taxon>
    </lineage>
</organism>
<protein>
    <submittedName>
        <fullName evidence="2">Uncharacterized protein</fullName>
    </submittedName>
</protein>
<dbReference type="AlphaFoldDB" id="A0A378TZQ1"/>
<dbReference type="EMBL" id="UGQW01000002">
    <property type="protein sequence ID" value="STZ68201.1"/>
    <property type="molecule type" value="Genomic_DNA"/>
</dbReference>
<sequence>MFSFLAKLFKRPSANPPAEQQPPAEPQRTAAFEDDGGLQMDDGDLEANVSFDDDSPLTAEELNMVSKQTDKQ</sequence>
<proteinExistence type="predicted"/>
<evidence type="ECO:0000256" key="1">
    <source>
        <dbReference type="SAM" id="MobiDB-lite"/>
    </source>
</evidence>
<feature type="region of interest" description="Disordered" evidence="1">
    <location>
        <begin position="8"/>
        <end position="72"/>
    </location>
</feature>
<evidence type="ECO:0000313" key="3">
    <source>
        <dbReference type="Proteomes" id="UP000254927"/>
    </source>
</evidence>
<gene>
    <name evidence="2" type="ORF">NCTC10660_01707</name>
</gene>
<accession>A0A378TZQ1</accession>
<dbReference type="GeneID" id="93352697"/>
<dbReference type="RefSeq" id="WP_003771878.1">
    <property type="nucleotide sequence ID" value="NZ_CAJPMF010000019.1"/>
</dbReference>
<name>A0A378TZQ1_NEIEL</name>
<evidence type="ECO:0000313" key="2">
    <source>
        <dbReference type="EMBL" id="STZ68201.1"/>
    </source>
</evidence>
<reference evidence="2 3" key="1">
    <citation type="submission" date="2018-06" db="EMBL/GenBank/DDBJ databases">
        <authorList>
            <consortium name="Pathogen Informatics"/>
            <person name="Doyle S."/>
        </authorList>
    </citation>
    <scope>NUCLEOTIDE SEQUENCE [LARGE SCALE GENOMIC DNA]</scope>
    <source>
        <strain evidence="2 3">NCTC10660</strain>
    </source>
</reference>